<dbReference type="SMART" id="SM00832">
    <property type="entry name" value="C8"/>
    <property type="match status" value="4"/>
</dbReference>
<proteinExistence type="predicted"/>
<sequence>MGKAGYDTTNSTHYFSIPGSFSSTATGPNSTLCLNSNVNVPGRWAFRIDSEPLNRAVLPPEEEIFWIDINDSRFTCQSIQKGTCIISGDPHYIMFDGELHHFQGPCTYVLSEQCGATEGLPNYRVEGSNEHRGSAATWTKLVKVFVYTETIELVRGHRGEAKVNGEFKTTPFFLSNGDVHVYTSGFSIVVTTIFGLEVSYDANHHVVIKVPYSYHGATCGLCGNFNSNGTDDFQTPQGEIVSVVEFGNSWRVVKDDEPDCESICEGPECGDCPEDMKVLYASTEHCGILQDRSGPFAACHQVLSPEPFVHNCVFDLCLEREEHILCQALEVYARHCQENGVQVASWRRPGFCEIHCPANSHYESQSTACPATCVDLESPHDCALAPVESCICNEGYVLSGADCVPLHECGCMIGGHYYHSGQTVTLNQDCSKVCACISGNITCTSHSCEAHEQCKVVDGERGCYSHTCSISGMSIQPGVSFWADSTCTQKCTCTNSGLSCHNESCAFSQVCESINDFHFTCQSIQKGTCIISGDPHYIMFDGELHHFQGPCTYVLSEQCGATEGLPNYRVEGSNEHRGSAATWTRLVKVFVYTETIELVKGHRGEAKVNGEFKTTPFFLSNGDVHVYTSEIHCPANSHYESQSTACPASCVDLESPHDCALSPVESCICNEGYVLSGADCVPLHECGCMIDGHYYHSGQTVTLNQDCSKVCACISGNITCTSHSCEAHEQCKVVDGERGCYSHTCSISGMSIQPGVSFWADSTCTQKCTCTNSGLSCHNESCAFSQVCESINEFHFTCQSIQKGTCIISGDPHYIMFDGELHHFQGPCTYVLSEQCGATEGLPNYRVEGSNEHRGSAATWTRLVKVFVYTETIELVKGHRGEAKVNEIHCPVNSHYESQSTACPATCVDLESPHDCALAPVESCICNEGYVLSGADCVPLHECGCMIDGHYYHSGQTVTLNQDCSKVCACISGNITCTSHSCEAHEQCKVVDGERGCYSHTCSISGMPSSQVCPFGTDSTCTQKCTCTNSGLSCHNESCASSQVCESINDFHFTCQSIQKGTCIISGDPHYIMFDGELHHFQGPCTYVLSEQCGATEGLPNYRVEGSNEHRGSAATWTRLVKVFVYTETIELVKGHRGEAKVNGEFKTTPFFLSNGDVHVYTSGFSIVVTTIFGLEVSYDANHHVVIKVPYSYHGATCGLCGNFNSNRTDDFQTPQGEIVSVVEFGNSWRVVKDDEPDCESVCEGSECGDCPEDMKVLYASTEHCGILQDSSGPFAACHQVLSPEPFVHNCVFDLCLEREEHILCQALAVYAHHCQENGVQVASWRNPASVKSTVQSTATTSLRVQHVQLPVWISSLPMTVHSLPCEAHEQCKVVDGERGCYSHTCSISGMSIQPGVSFWTDSTCTQKCTCTNSGLSCHNESCASSQVCESINDFHFTCQSIQKGTCIISGDPHYIMFDGELHHFQGPCTYVLSEQCGATEGLPNYRVEGSNEHRGSAATWTRLVKVFVYTETIELVKGHRGEAKVNGEYKTTPFFLSNGDVHVYTSGFSIVVTTIFGLEVSYDANHHVVIKVPYSYHGATCGLCGNFNSNRTDDFQTPQGEIVSVVEFGNSWRVVKDDEPDCESREEHILCQALAVYAHHCQENGVQVASWRKPGFCEIHCQSTATTSLRVQHVQLPVWISSLPMTVHSLPCEAHEQCKVVDGERGCYSHTCSISGMSIQPGVSFWTDSTCTQKCTCTNSGLSCHNESCASSQVCESINDFHFTCQSIQKGTCIISGDPHYIMFDGELHHFQGPCTYVLSEQCGATEGLPNYRVEGSNEHRGSAATWTRLVKVFVYTETIELVKGHRGEAKVNGEYKTTPFFLSNGDVHVYTSGFSIVVTTIFGLEVSYDANHHVVIKVPYSYHGATCGLCGNFNSNRTDDFQTPQGEIVSVVEFGNSWRVVKDDEPDCESVCEGSDCGDCPEDMKVLYASTEHCGILQDSSGPFAACHQVLSPEPFVHNCVFDLCLEREEHILCQALAVYAHHCQENGVQVASWRKPGFCEIHCPANSHYESQGTACPATCVDLEQYGQVKVNGI</sequence>
<keyword evidence="3" id="KW-0732">Signal</keyword>
<name>A0AAW0PK85_9GOBI</name>
<dbReference type="SMART" id="SM00214">
    <property type="entry name" value="VWC"/>
    <property type="match status" value="7"/>
</dbReference>
<keyword evidence="6" id="KW-1015">Disulfide bond</keyword>
<evidence type="ECO:0000313" key="10">
    <source>
        <dbReference type="EMBL" id="KAK7919616.1"/>
    </source>
</evidence>
<dbReference type="InterPro" id="IPR003886">
    <property type="entry name" value="NIDO_dom"/>
</dbReference>
<dbReference type="PROSITE" id="PS51220">
    <property type="entry name" value="NIDO"/>
    <property type="match status" value="1"/>
</dbReference>
<keyword evidence="4" id="KW-0677">Repeat</keyword>
<dbReference type="PROSITE" id="PS51233">
    <property type="entry name" value="VWFD"/>
    <property type="match status" value="6"/>
</dbReference>
<evidence type="ECO:0000313" key="11">
    <source>
        <dbReference type="Proteomes" id="UP001460270"/>
    </source>
</evidence>
<dbReference type="InterPro" id="IPR025615">
    <property type="entry name" value="TILa_dom"/>
</dbReference>
<dbReference type="GO" id="GO:0007160">
    <property type="term" value="P:cell-matrix adhesion"/>
    <property type="evidence" value="ECO:0007669"/>
    <property type="project" value="InterPro"/>
</dbReference>
<dbReference type="InterPro" id="IPR052749">
    <property type="entry name" value="Alpha-tectorin"/>
</dbReference>
<comment type="subcellular location">
    <subcellularLocation>
        <location evidence="1">Cell membrane</location>
    </subcellularLocation>
</comment>
<dbReference type="InterPro" id="IPR002919">
    <property type="entry name" value="TIL_dom"/>
</dbReference>
<dbReference type="InterPro" id="IPR001846">
    <property type="entry name" value="VWF_type-D"/>
</dbReference>
<feature type="domain" description="VWFD" evidence="9">
    <location>
        <begin position="804"/>
        <end position="998"/>
    </location>
</feature>
<evidence type="ECO:0000256" key="3">
    <source>
        <dbReference type="ARBA" id="ARBA00022729"/>
    </source>
</evidence>
<feature type="domain" description="VWFD" evidence="9">
    <location>
        <begin position="82"/>
        <end position="261"/>
    </location>
</feature>
<dbReference type="CDD" id="cd19941">
    <property type="entry name" value="TIL"/>
    <property type="match status" value="3"/>
</dbReference>
<evidence type="ECO:0000259" key="8">
    <source>
        <dbReference type="PROSITE" id="PS51220"/>
    </source>
</evidence>
<dbReference type="InterPro" id="IPR014853">
    <property type="entry name" value="VWF/SSPO/ZAN-like_Cys-rich_dom"/>
</dbReference>
<dbReference type="Pfam" id="PF08742">
    <property type="entry name" value="C8"/>
    <property type="match status" value="4"/>
</dbReference>
<dbReference type="Gene3D" id="2.10.25.10">
    <property type="entry name" value="Laminin"/>
    <property type="match status" value="3"/>
</dbReference>
<dbReference type="SMART" id="SM00216">
    <property type="entry name" value="VWD"/>
    <property type="match status" value="6"/>
</dbReference>
<feature type="domain" description="VWFD" evidence="9">
    <location>
        <begin position="527"/>
        <end position="708"/>
    </location>
</feature>
<dbReference type="FunFam" id="2.10.25.10:FF:000055">
    <property type="entry name" value="alpha-tectorin isoform X1"/>
    <property type="match status" value="3"/>
</dbReference>
<evidence type="ECO:0000259" key="9">
    <source>
        <dbReference type="PROSITE" id="PS51233"/>
    </source>
</evidence>
<feature type="domain" description="VWFD" evidence="9">
    <location>
        <begin position="1772"/>
        <end position="1951"/>
    </location>
</feature>
<dbReference type="PANTHER" id="PTHR46160:SF9">
    <property type="entry name" value="PROTEIN PRY2-RELATED"/>
    <property type="match status" value="1"/>
</dbReference>
<evidence type="ECO:0000256" key="4">
    <source>
        <dbReference type="ARBA" id="ARBA00022737"/>
    </source>
</evidence>
<dbReference type="Pfam" id="PF00094">
    <property type="entry name" value="VWD"/>
    <property type="match status" value="6"/>
</dbReference>
<evidence type="ECO:0000256" key="6">
    <source>
        <dbReference type="ARBA" id="ARBA00023157"/>
    </source>
</evidence>
<keyword evidence="7" id="KW-0325">Glycoprotein</keyword>
<evidence type="ECO:0000256" key="5">
    <source>
        <dbReference type="ARBA" id="ARBA00023136"/>
    </source>
</evidence>
<reference evidence="11" key="1">
    <citation type="submission" date="2024-04" db="EMBL/GenBank/DDBJ databases">
        <title>Salinicola lusitanus LLJ914,a marine bacterium isolated from the Okinawa Trough.</title>
        <authorList>
            <person name="Li J."/>
        </authorList>
    </citation>
    <scope>NUCLEOTIDE SEQUENCE [LARGE SCALE GENOMIC DNA]</scope>
</reference>
<evidence type="ECO:0000256" key="2">
    <source>
        <dbReference type="ARBA" id="ARBA00022475"/>
    </source>
</evidence>
<evidence type="ECO:0000256" key="1">
    <source>
        <dbReference type="ARBA" id="ARBA00004236"/>
    </source>
</evidence>
<dbReference type="GO" id="GO:0005886">
    <property type="term" value="C:plasma membrane"/>
    <property type="evidence" value="ECO:0007669"/>
    <property type="project" value="UniProtKB-SubCell"/>
</dbReference>
<dbReference type="EMBL" id="JBBPFD010000007">
    <property type="protein sequence ID" value="KAK7919616.1"/>
    <property type="molecule type" value="Genomic_DNA"/>
</dbReference>
<feature type="domain" description="NIDO" evidence="8">
    <location>
        <begin position="1"/>
        <end position="51"/>
    </location>
</feature>
<gene>
    <name evidence="10" type="ORF">WMY93_010900</name>
</gene>
<feature type="domain" description="VWFD" evidence="9">
    <location>
        <begin position="1061"/>
        <end position="1240"/>
    </location>
</feature>
<comment type="caution">
    <text evidence="10">The sequence shown here is derived from an EMBL/GenBank/DDBJ whole genome shotgun (WGS) entry which is preliminary data.</text>
</comment>
<dbReference type="Proteomes" id="UP001460270">
    <property type="component" value="Unassembled WGS sequence"/>
</dbReference>
<protein>
    <submittedName>
        <fullName evidence="10">Uncharacterized protein</fullName>
    </submittedName>
</protein>
<dbReference type="Pfam" id="PF01826">
    <property type="entry name" value="TIL"/>
    <property type="match status" value="2"/>
</dbReference>
<keyword evidence="2" id="KW-1003">Cell membrane</keyword>
<dbReference type="SMART" id="SM00215">
    <property type="entry name" value="VWC_out"/>
    <property type="match status" value="7"/>
</dbReference>
<dbReference type="InterPro" id="IPR036084">
    <property type="entry name" value="Ser_inhib-like_sf"/>
</dbReference>
<accession>A0AAW0PK85</accession>
<dbReference type="SUPFAM" id="SSF57567">
    <property type="entry name" value="Serine protease inhibitors"/>
    <property type="match status" value="3"/>
</dbReference>
<dbReference type="PANTHER" id="PTHR46160">
    <property type="entry name" value="ALPHA-TECTORIN-RELATED"/>
    <property type="match status" value="1"/>
</dbReference>
<keyword evidence="5" id="KW-0472">Membrane</keyword>
<dbReference type="Pfam" id="PF12714">
    <property type="entry name" value="TILa"/>
    <property type="match status" value="3"/>
</dbReference>
<organism evidence="10 11">
    <name type="scientific">Mugilogobius chulae</name>
    <name type="common">yellowstripe goby</name>
    <dbReference type="NCBI Taxonomy" id="88201"/>
    <lineage>
        <taxon>Eukaryota</taxon>
        <taxon>Metazoa</taxon>
        <taxon>Chordata</taxon>
        <taxon>Craniata</taxon>
        <taxon>Vertebrata</taxon>
        <taxon>Euteleostomi</taxon>
        <taxon>Actinopterygii</taxon>
        <taxon>Neopterygii</taxon>
        <taxon>Teleostei</taxon>
        <taxon>Neoteleostei</taxon>
        <taxon>Acanthomorphata</taxon>
        <taxon>Gobiaria</taxon>
        <taxon>Gobiiformes</taxon>
        <taxon>Gobioidei</taxon>
        <taxon>Gobiidae</taxon>
        <taxon>Gobionellinae</taxon>
        <taxon>Mugilogobius</taxon>
    </lineage>
</organism>
<dbReference type="InterPro" id="IPR001007">
    <property type="entry name" value="VWF_dom"/>
</dbReference>
<feature type="domain" description="VWFD" evidence="9">
    <location>
        <begin position="1445"/>
        <end position="1624"/>
    </location>
</feature>
<keyword evidence="11" id="KW-1185">Reference proteome</keyword>
<evidence type="ECO:0000256" key="7">
    <source>
        <dbReference type="ARBA" id="ARBA00023180"/>
    </source>
</evidence>
<dbReference type="Pfam" id="PF06119">
    <property type="entry name" value="NIDO"/>
    <property type="match status" value="1"/>
</dbReference>